<reference evidence="1 2" key="1">
    <citation type="submission" date="2024-02" db="EMBL/GenBank/DDBJ databases">
        <authorList>
            <person name="Chen Y."/>
            <person name="Shah S."/>
            <person name="Dougan E. K."/>
            <person name="Thang M."/>
            <person name="Chan C."/>
        </authorList>
    </citation>
    <scope>NUCLEOTIDE SEQUENCE [LARGE SCALE GENOMIC DNA]</scope>
</reference>
<evidence type="ECO:0000313" key="1">
    <source>
        <dbReference type="EMBL" id="CAK9035221.1"/>
    </source>
</evidence>
<accession>A0ABP0L7U7</accession>
<dbReference type="EMBL" id="CAXAMM010015002">
    <property type="protein sequence ID" value="CAK9035221.1"/>
    <property type="molecule type" value="Genomic_DNA"/>
</dbReference>
<protein>
    <submittedName>
        <fullName evidence="1">Fibronectin type-II domain-containing protein</fullName>
    </submittedName>
</protein>
<sequence length="293" mass="31852">MAALSGRPAEMQAANVKLLEELCGPGDFLSGQLRAAVVRETLKATATCGACRKIQVERKNVDKNDLWNVVAAAKCTFHEAEDCHGLGVVVHALCNLQNLMSEAWYKEAAEHLYRCLSASEHIPDTPADRLLRLAELIAVVGLAVGFRAFYRAVDAEGSGLLQEPSLPATREGKARFGSAAEVCKHVGPREGSGWGAGFVREDVNQGLMVGNGEKFFEEFSKLKFMAFSPMNKWAPALSTGSLFLRWCSVLYSPIQHGYETYHFMFKKAPGRALNRVGLEDAAAGYTTAVGCSF</sequence>
<dbReference type="Proteomes" id="UP001642464">
    <property type="component" value="Unassembled WGS sequence"/>
</dbReference>
<name>A0ABP0L7U7_9DINO</name>
<evidence type="ECO:0000313" key="2">
    <source>
        <dbReference type="Proteomes" id="UP001642464"/>
    </source>
</evidence>
<keyword evidence="2" id="KW-1185">Reference proteome</keyword>
<organism evidence="1 2">
    <name type="scientific">Durusdinium trenchii</name>
    <dbReference type="NCBI Taxonomy" id="1381693"/>
    <lineage>
        <taxon>Eukaryota</taxon>
        <taxon>Sar</taxon>
        <taxon>Alveolata</taxon>
        <taxon>Dinophyceae</taxon>
        <taxon>Suessiales</taxon>
        <taxon>Symbiodiniaceae</taxon>
        <taxon>Durusdinium</taxon>
    </lineage>
</organism>
<proteinExistence type="predicted"/>
<comment type="caution">
    <text evidence="1">The sequence shown here is derived from an EMBL/GenBank/DDBJ whole genome shotgun (WGS) entry which is preliminary data.</text>
</comment>
<gene>
    <name evidence="1" type="ORF">SCF082_LOCUS21188</name>
</gene>